<name>A0ABR3L5L8_9TELE</name>
<dbReference type="SUPFAM" id="SSF50494">
    <property type="entry name" value="Trypsin-like serine proteases"/>
    <property type="match status" value="1"/>
</dbReference>
<organism evidence="6 7">
    <name type="scientific">Cirrhinus molitorella</name>
    <name type="common">mud carp</name>
    <dbReference type="NCBI Taxonomy" id="172907"/>
    <lineage>
        <taxon>Eukaryota</taxon>
        <taxon>Metazoa</taxon>
        <taxon>Chordata</taxon>
        <taxon>Craniata</taxon>
        <taxon>Vertebrata</taxon>
        <taxon>Euteleostomi</taxon>
        <taxon>Actinopterygii</taxon>
        <taxon>Neopterygii</taxon>
        <taxon>Teleostei</taxon>
        <taxon>Ostariophysi</taxon>
        <taxon>Cypriniformes</taxon>
        <taxon>Cyprinidae</taxon>
        <taxon>Labeoninae</taxon>
        <taxon>Labeonini</taxon>
        <taxon>Cirrhinus</taxon>
    </lineage>
</organism>
<accession>A0ABR3L5L8</accession>
<evidence type="ECO:0000256" key="4">
    <source>
        <dbReference type="ARBA" id="ARBA00023157"/>
    </source>
</evidence>
<dbReference type="Gene3D" id="2.40.10.10">
    <property type="entry name" value="Trypsin-like serine proteases"/>
    <property type="match status" value="1"/>
</dbReference>
<dbReference type="InterPro" id="IPR009003">
    <property type="entry name" value="Peptidase_S1_PA"/>
</dbReference>
<keyword evidence="7" id="KW-1185">Reference proteome</keyword>
<dbReference type="InterPro" id="IPR001254">
    <property type="entry name" value="Trypsin_dom"/>
</dbReference>
<dbReference type="EMBL" id="JAYMGO010000028">
    <property type="protein sequence ID" value="KAL1247044.1"/>
    <property type="molecule type" value="Genomic_DNA"/>
</dbReference>
<evidence type="ECO:0000256" key="2">
    <source>
        <dbReference type="ARBA" id="ARBA00022801"/>
    </source>
</evidence>
<dbReference type="PROSITE" id="PS00134">
    <property type="entry name" value="TRYPSIN_HIS"/>
    <property type="match status" value="1"/>
</dbReference>
<dbReference type="CDD" id="cd00190">
    <property type="entry name" value="Tryp_SPc"/>
    <property type="match status" value="1"/>
</dbReference>
<dbReference type="SMART" id="SM00020">
    <property type="entry name" value="Tryp_SPc"/>
    <property type="match status" value="1"/>
</dbReference>
<dbReference type="InterPro" id="IPR001314">
    <property type="entry name" value="Peptidase_S1A"/>
</dbReference>
<dbReference type="PRINTS" id="PR00722">
    <property type="entry name" value="CHYMOTRYPSIN"/>
</dbReference>
<feature type="domain" description="Peptidase S1" evidence="5">
    <location>
        <begin position="75"/>
        <end position="315"/>
    </location>
</feature>
<dbReference type="Pfam" id="PF06119">
    <property type="entry name" value="NIDO"/>
    <property type="match status" value="1"/>
</dbReference>
<evidence type="ECO:0000259" key="5">
    <source>
        <dbReference type="PROSITE" id="PS50240"/>
    </source>
</evidence>
<dbReference type="PROSITE" id="PS50240">
    <property type="entry name" value="TRYPSIN_DOM"/>
    <property type="match status" value="1"/>
</dbReference>
<dbReference type="Pfam" id="PF00089">
    <property type="entry name" value="Trypsin"/>
    <property type="match status" value="1"/>
</dbReference>
<keyword evidence="3" id="KW-0720">Serine protease</keyword>
<evidence type="ECO:0000256" key="1">
    <source>
        <dbReference type="ARBA" id="ARBA00022670"/>
    </source>
</evidence>
<comment type="caution">
    <text evidence="6">The sequence shown here is derived from an EMBL/GenBank/DDBJ whole genome shotgun (WGS) entry which is preliminary data.</text>
</comment>
<dbReference type="Proteomes" id="UP001558613">
    <property type="component" value="Unassembled WGS sequence"/>
</dbReference>
<evidence type="ECO:0000313" key="7">
    <source>
        <dbReference type="Proteomes" id="UP001558613"/>
    </source>
</evidence>
<dbReference type="PANTHER" id="PTHR24252:SF7">
    <property type="entry name" value="HYALIN"/>
    <property type="match status" value="1"/>
</dbReference>
<sequence>MDIEREPRQTRRTGESVIARELSHPSRLNCKDVKLTFQDRISVKSSISQLPLSSVQDWGVCDSQSCGVSPLSTPIVGGEDAAVGNWPWQVSLQFFGYHICGGSLISNEWVLTAAHCVYYLSFASYWTVYLGRQSQNISVSNTHEVSRSVRSIIKHPDYNPSQFTNDIALLRLSKPVNFTNYISPICLAANGSVFHNGTTCWATGWEETGFLGTEPNAGTLQEVKMKVVGNKECNCIFQDSPLWDITIILDHYGVSCALSSTVGYWRLMQTVSLDMDNTVSGTISYRQVTRRGLLLAASNSINQYFPNLNFSASWLFIATWDKVPYYNNPQSQMAEGFLDDDRMEGRQKFLGSLI</sequence>
<reference evidence="6 7" key="1">
    <citation type="submission" date="2023-09" db="EMBL/GenBank/DDBJ databases">
        <authorList>
            <person name="Wang M."/>
        </authorList>
    </citation>
    <scope>NUCLEOTIDE SEQUENCE [LARGE SCALE GENOMIC DNA]</scope>
    <source>
        <strain evidence="6">GT-2023</strain>
        <tissue evidence="6">Liver</tissue>
    </source>
</reference>
<proteinExistence type="predicted"/>
<keyword evidence="2" id="KW-0378">Hydrolase</keyword>
<dbReference type="InterPro" id="IPR003886">
    <property type="entry name" value="NIDO_dom"/>
</dbReference>
<dbReference type="PANTHER" id="PTHR24252">
    <property type="entry name" value="ACROSIN-RELATED"/>
    <property type="match status" value="1"/>
</dbReference>
<evidence type="ECO:0000313" key="6">
    <source>
        <dbReference type="EMBL" id="KAL1247044.1"/>
    </source>
</evidence>
<protein>
    <recommendedName>
        <fullName evidence="5">Peptidase S1 domain-containing protein</fullName>
    </recommendedName>
</protein>
<keyword evidence="4" id="KW-1015">Disulfide bond</keyword>
<evidence type="ECO:0000256" key="3">
    <source>
        <dbReference type="ARBA" id="ARBA00022825"/>
    </source>
</evidence>
<dbReference type="InterPro" id="IPR018114">
    <property type="entry name" value="TRYPSIN_HIS"/>
</dbReference>
<dbReference type="InterPro" id="IPR043504">
    <property type="entry name" value="Peptidase_S1_PA_chymotrypsin"/>
</dbReference>
<gene>
    <name evidence="6" type="ORF">QQF64_034479</name>
</gene>
<keyword evidence="1" id="KW-0645">Protease</keyword>